<evidence type="ECO:0000256" key="2">
    <source>
        <dbReference type="ARBA" id="ARBA00022771"/>
    </source>
</evidence>
<evidence type="ECO:0000256" key="1">
    <source>
        <dbReference type="ARBA" id="ARBA00022723"/>
    </source>
</evidence>
<evidence type="ECO:0000313" key="7">
    <source>
        <dbReference type="Proteomes" id="UP000729402"/>
    </source>
</evidence>
<dbReference type="InterPro" id="IPR003656">
    <property type="entry name" value="Znf_BED"/>
</dbReference>
<dbReference type="OrthoDB" id="692231at2759"/>
<dbReference type="AlphaFoldDB" id="A0A8J5WER5"/>
<dbReference type="Proteomes" id="UP000729402">
    <property type="component" value="Unassembled WGS sequence"/>
</dbReference>
<dbReference type="EMBL" id="JAAALK010000082">
    <property type="protein sequence ID" value="KAG8086904.1"/>
    <property type="molecule type" value="Genomic_DNA"/>
</dbReference>
<reference evidence="6" key="1">
    <citation type="journal article" date="2021" name="bioRxiv">
        <title>Whole Genome Assembly and Annotation of Northern Wild Rice, Zizania palustris L., Supports a Whole Genome Duplication in the Zizania Genus.</title>
        <authorList>
            <person name="Haas M."/>
            <person name="Kono T."/>
            <person name="Macchietto M."/>
            <person name="Millas R."/>
            <person name="McGilp L."/>
            <person name="Shao M."/>
            <person name="Duquette J."/>
            <person name="Hirsch C.N."/>
            <person name="Kimball J."/>
        </authorList>
    </citation>
    <scope>NUCLEOTIDE SEQUENCE</scope>
    <source>
        <tissue evidence="6">Fresh leaf tissue</tissue>
    </source>
</reference>
<comment type="caution">
    <text evidence="6">The sequence shown here is derived from an EMBL/GenBank/DDBJ whole genome shotgun (WGS) entry which is preliminary data.</text>
</comment>
<gene>
    <name evidence="6" type="ORF">GUJ93_ZPchr0010g9847</name>
</gene>
<evidence type="ECO:0000256" key="4">
    <source>
        <dbReference type="PROSITE-ProRule" id="PRU00027"/>
    </source>
</evidence>
<keyword evidence="7" id="KW-1185">Reference proteome</keyword>
<keyword evidence="2 4" id="KW-0863">Zinc-finger</keyword>
<proteinExistence type="predicted"/>
<dbReference type="GO" id="GO:0008270">
    <property type="term" value="F:zinc ion binding"/>
    <property type="evidence" value="ECO:0007669"/>
    <property type="project" value="UniProtKB-KW"/>
</dbReference>
<dbReference type="InterPro" id="IPR053031">
    <property type="entry name" value="Cuticle_assoc_protein"/>
</dbReference>
<protein>
    <recommendedName>
        <fullName evidence="5">BED-type domain-containing protein</fullName>
    </recommendedName>
</protein>
<name>A0A8J5WER5_ZIZPA</name>
<keyword evidence="1" id="KW-0479">Metal-binding</keyword>
<dbReference type="PROSITE" id="PS50808">
    <property type="entry name" value="ZF_BED"/>
    <property type="match status" value="1"/>
</dbReference>
<dbReference type="GO" id="GO:0006357">
    <property type="term" value="P:regulation of transcription by RNA polymerase II"/>
    <property type="evidence" value="ECO:0007669"/>
    <property type="project" value="TreeGrafter"/>
</dbReference>
<evidence type="ECO:0000259" key="5">
    <source>
        <dbReference type="PROSITE" id="PS50808"/>
    </source>
</evidence>
<dbReference type="PANTHER" id="PTHR34396:SF25">
    <property type="entry name" value="BOUNDARY ELEMENT ASSOCIATED FACTOR"/>
    <property type="match status" value="1"/>
</dbReference>
<accession>A0A8J5WER5</accession>
<keyword evidence="3" id="KW-0862">Zinc</keyword>
<dbReference type="GO" id="GO:1990837">
    <property type="term" value="F:sequence-specific double-stranded DNA binding"/>
    <property type="evidence" value="ECO:0007669"/>
    <property type="project" value="TreeGrafter"/>
</dbReference>
<dbReference type="GO" id="GO:0005634">
    <property type="term" value="C:nucleus"/>
    <property type="evidence" value="ECO:0007669"/>
    <property type="project" value="TreeGrafter"/>
</dbReference>
<sequence length="231" mass="26153">MDHMDEHDSDDLPLGGASDGGQVAFRLRNKKRSKVWDEYDPVYVNGVVQSAECRYCHILMSCKGSEGHSNGTSHLWRHQKICRAKDELGLSQLQDTDFPNVLNDIDPVDQIHPDSLDDINLASHSDYSRFRSKVWNEFRPDELSPAMTNGKVQIAEYASKLLKGNSSVDRTPQNQHILALPAQDNMTSKEQIPHLLMLLQIYHKLKEMLIQRNSLPIRGTCILITDSAATF</sequence>
<dbReference type="SMART" id="SM00614">
    <property type="entry name" value="ZnF_BED"/>
    <property type="match status" value="1"/>
</dbReference>
<reference evidence="6" key="2">
    <citation type="submission" date="2021-02" db="EMBL/GenBank/DDBJ databases">
        <authorList>
            <person name="Kimball J.A."/>
            <person name="Haas M.W."/>
            <person name="Macchietto M."/>
            <person name="Kono T."/>
            <person name="Duquette J."/>
            <person name="Shao M."/>
        </authorList>
    </citation>
    <scope>NUCLEOTIDE SEQUENCE</scope>
    <source>
        <tissue evidence="6">Fresh leaf tissue</tissue>
    </source>
</reference>
<organism evidence="6 7">
    <name type="scientific">Zizania palustris</name>
    <name type="common">Northern wild rice</name>
    <dbReference type="NCBI Taxonomy" id="103762"/>
    <lineage>
        <taxon>Eukaryota</taxon>
        <taxon>Viridiplantae</taxon>
        <taxon>Streptophyta</taxon>
        <taxon>Embryophyta</taxon>
        <taxon>Tracheophyta</taxon>
        <taxon>Spermatophyta</taxon>
        <taxon>Magnoliopsida</taxon>
        <taxon>Liliopsida</taxon>
        <taxon>Poales</taxon>
        <taxon>Poaceae</taxon>
        <taxon>BOP clade</taxon>
        <taxon>Oryzoideae</taxon>
        <taxon>Oryzeae</taxon>
        <taxon>Zizaniinae</taxon>
        <taxon>Zizania</taxon>
    </lineage>
</organism>
<evidence type="ECO:0000313" key="6">
    <source>
        <dbReference type="EMBL" id="KAG8086904.1"/>
    </source>
</evidence>
<dbReference type="PANTHER" id="PTHR34396">
    <property type="entry name" value="OS03G0264950 PROTEIN-RELATED"/>
    <property type="match status" value="1"/>
</dbReference>
<evidence type="ECO:0000256" key="3">
    <source>
        <dbReference type="ARBA" id="ARBA00022833"/>
    </source>
</evidence>
<feature type="domain" description="BED-type" evidence="5">
    <location>
        <begin position="30"/>
        <end position="119"/>
    </location>
</feature>